<reference evidence="6" key="1">
    <citation type="journal article" date="2014" name="Front. Microbiol.">
        <title>High frequency of phylogenetically diverse reductive dehalogenase-homologous genes in deep subseafloor sedimentary metagenomes.</title>
        <authorList>
            <person name="Kawai M."/>
            <person name="Futagami T."/>
            <person name="Toyoda A."/>
            <person name="Takaki Y."/>
            <person name="Nishi S."/>
            <person name="Hori S."/>
            <person name="Arai W."/>
            <person name="Tsubouchi T."/>
            <person name="Morono Y."/>
            <person name="Uchiyama I."/>
            <person name="Ito T."/>
            <person name="Fujiyama A."/>
            <person name="Inagaki F."/>
            <person name="Takami H."/>
        </authorList>
    </citation>
    <scope>NUCLEOTIDE SEQUENCE</scope>
    <source>
        <strain evidence="6">Expedition CK06-06</strain>
    </source>
</reference>
<gene>
    <name evidence="6" type="ORF">S01H4_16079</name>
</gene>
<dbReference type="CDD" id="cd09897">
    <property type="entry name" value="H3TH_FEN1-XPG-like"/>
    <property type="match status" value="1"/>
</dbReference>
<proteinExistence type="predicted"/>
<comment type="caution">
    <text evidence="6">The sequence shown here is derived from an EMBL/GenBank/DDBJ whole genome shotgun (WGS) entry which is preliminary data.</text>
</comment>
<dbReference type="PANTHER" id="PTHR11081:SF9">
    <property type="entry name" value="FLAP ENDONUCLEASE 1"/>
    <property type="match status" value="1"/>
</dbReference>
<keyword evidence="3" id="KW-0460">Magnesium</keyword>
<protein>
    <recommendedName>
        <fullName evidence="5">XPG-I domain-containing protein</fullName>
    </recommendedName>
</protein>
<feature type="region of interest" description="Disordered" evidence="4">
    <location>
        <begin position="241"/>
        <end position="260"/>
    </location>
</feature>
<evidence type="ECO:0000256" key="2">
    <source>
        <dbReference type="ARBA" id="ARBA00022759"/>
    </source>
</evidence>
<dbReference type="SMART" id="SM00484">
    <property type="entry name" value="XPGI"/>
    <property type="match status" value="1"/>
</dbReference>
<evidence type="ECO:0000256" key="4">
    <source>
        <dbReference type="SAM" id="MobiDB-lite"/>
    </source>
</evidence>
<dbReference type="InterPro" id="IPR029060">
    <property type="entry name" value="PIN-like_dom_sf"/>
</dbReference>
<organism evidence="6">
    <name type="scientific">marine sediment metagenome</name>
    <dbReference type="NCBI Taxonomy" id="412755"/>
    <lineage>
        <taxon>unclassified sequences</taxon>
        <taxon>metagenomes</taxon>
        <taxon>ecological metagenomes</taxon>
    </lineage>
</organism>
<dbReference type="Gene3D" id="1.10.150.20">
    <property type="entry name" value="5' to 3' exonuclease, C-terminal subdomain"/>
    <property type="match status" value="1"/>
</dbReference>
<dbReference type="InterPro" id="IPR006084">
    <property type="entry name" value="XPG/Rad2"/>
</dbReference>
<dbReference type="PRINTS" id="PR00853">
    <property type="entry name" value="XPGRADSUPER"/>
</dbReference>
<evidence type="ECO:0000313" key="6">
    <source>
        <dbReference type="EMBL" id="GAG53781.1"/>
    </source>
</evidence>
<dbReference type="GO" id="GO:0008409">
    <property type="term" value="F:5'-3' exonuclease activity"/>
    <property type="evidence" value="ECO:0007669"/>
    <property type="project" value="TreeGrafter"/>
</dbReference>
<evidence type="ECO:0000256" key="1">
    <source>
        <dbReference type="ARBA" id="ARBA00022723"/>
    </source>
</evidence>
<dbReference type="InterPro" id="IPR006086">
    <property type="entry name" value="XPG-I_dom"/>
</dbReference>
<keyword evidence="1" id="KW-0479">Metal-binding</keyword>
<dbReference type="GO" id="GO:0017108">
    <property type="term" value="F:5'-flap endonuclease activity"/>
    <property type="evidence" value="ECO:0007669"/>
    <property type="project" value="TreeGrafter"/>
</dbReference>
<dbReference type="GO" id="GO:0046872">
    <property type="term" value="F:metal ion binding"/>
    <property type="evidence" value="ECO:0007669"/>
    <property type="project" value="UniProtKB-KW"/>
</dbReference>
<dbReference type="InterPro" id="IPR008918">
    <property type="entry name" value="HhH2"/>
</dbReference>
<accession>X1A0H0</accession>
<dbReference type="GO" id="GO:0003677">
    <property type="term" value="F:DNA binding"/>
    <property type="evidence" value="ECO:0007669"/>
    <property type="project" value="InterPro"/>
</dbReference>
<sequence>PQMITELRKKMHHLGGIKTEEKELIFKILSQIGIPVLYATGEGEKLCAMLCIEGKVDGVYSRDLDIVAMGCPMSLGEEAGWIYNPVAQRTEMALKCTVFKPILRDLKMEYETFLDLCIMSGCDFNSNIDRIGVSKSAKLLSKYKSIDNLPESYKDKKDILNHVRCREIFKREKTENICKSELILDINRTPDCLSFLKEHNIEYWLEIVEYYENLPYPSDDFIEKPPSFSSSRIKLKIKQEIPEQKSPKIPEQKASPNRVTKKMTLSLNQQRIEKYKEKLGIKN</sequence>
<name>X1A0H0_9ZZZZ</name>
<keyword evidence="2" id="KW-0255">Endonuclease</keyword>
<keyword evidence="2" id="KW-0540">Nuclease</keyword>
<dbReference type="SMART" id="SM00279">
    <property type="entry name" value="HhH2"/>
    <property type="match status" value="1"/>
</dbReference>
<dbReference type="InterPro" id="IPR036279">
    <property type="entry name" value="5-3_exonuclease_C_sf"/>
</dbReference>
<dbReference type="SUPFAM" id="SSF88723">
    <property type="entry name" value="PIN domain-like"/>
    <property type="match status" value="1"/>
</dbReference>
<feature type="domain" description="XPG-I" evidence="5">
    <location>
        <begin position="30"/>
        <end position="108"/>
    </location>
</feature>
<dbReference type="AlphaFoldDB" id="X1A0H0"/>
<dbReference type="Pfam" id="PF00867">
    <property type="entry name" value="XPG_I"/>
    <property type="match status" value="1"/>
</dbReference>
<feature type="compositionally biased region" description="Basic and acidic residues" evidence="4">
    <location>
        <begin position="241"/>
        <end position="251"/>
    </location>
</feature>
<dbReference type="PANTHER" id="PTHR11081">
    <property type="entry name" value="FLAP ENDONUCLEASE FAMILY MEMBER"/>
    <property type="match status" value="1"/>
</dbReference>
<evidence type="ECO:0000256" key="3">
    <source>
        <dbReference type="ARBA" id="ARBA00022842"/>
    </source>
</evidence>
<evidence type="ECO:0000259" key="5">
    <source>
        <dbReference type="SMART" id="SM00484"/>
    </source>
</evidence>
<dbReference type="Gene3D" id="3.40.50.1010">
    <property type="entry name" value="5'-nuclease"/>
    <property type="match status" value="1"/>
</dbReference>
<feature type="non-terminal residue" evidence="6">
    <location>
        <position position="1"/>
    </location>
</feature>
<dbReference type="EMBL" id="BART01007042">
    <property type="protein sequence ID" value="GAG53781.1"/>
    <property type="molecule type" value="Genomic_DNA"/>
</dbReference>
<dbReference type="SUPFAM" id="SSF47807">
    <property type="entry name" value="5' to 3' exonuclease, C-terminal subdomain"/>
    <property type="match status" value="1"/>
</dbReference>
<keyword evidence="2" id="KW-0378">Hydrolase</keyword>